<dbReference type="InterPro" id="IPR007110">
    <property type="entry name" value="Ig-like_dom"/>
</dbReference>
<feature type="domain" description="EGF-like" evidence="8">
    <location>
        <begin position="307"/>
        <end position="343"/>
    </location>
</feature>
<organism evidence="10 11">
    <name type="scientific">Porites evermanni</name>
    <dbReference type="NCBI Taxonomy" id="104178"/>
    <lineage>
        <taxon>Eukaryota</taxon>
        <taxon>Metazoa</taxon>
        <taxon>Cnidaria</taxon>
        <taxon>Anthozoa</taxon>
        <taxon>Hexacorallia</taxon>
        <taxon>Scleractinia</taxon>
        <taxon>Fungiina</taxon>
        <taxon>Poritidae</taxon>
        <taxon>Porites</taxon>
    </lineage>
</organism>
<keyword evidence="1 5" id="KW-0245">EGF-like domain</keyword>
<proteinExistence type="predicted"/>
<feature type="region of interest" description="Disordered" evidence="6">
    <location>
        <begin position="77"/>
        <end position="100"/>
    </location>
</feature>
<evidence type="ECO:0000256" key="1">
    <source>
        <dbReference type="ARBA" id="ARBA00022536"/>
    </source>
</evidence>
<feature type="disulfide bond" evidence="5">
    <location>
        <begin position="371"/>
        <end position="380"/>
    </location>
</feature>
<keyword evidence="3" id="KW-0677">Repeat</keyword>
<feature type="disulfide bond" evidence="5">
    <location>
        <begin position="485"/>
        <end position="494"/>
    </location>
</feature>
<sequence length="575" mass="61308">MESSKMRPGSKTLAFSSIFLSLVVCFVALVHVEVELHAHRQMLQVLSQQRADNFEPRKTVHEPITSSFHSDSVEVAEVHSRHKRNSKSVNKNSSATVSRDDIEREVHRALSSLACTVHCPKGIRGRRGRPGPPGKQGPPGPQGPQGPKGSKGAQGDQGPPGPQGDQGLQGPKGDPGESISAPSIVSPPFSMVVNETGIASLQCEVKGNPTPQVTWLKHNSSLLADKRIFQSRGGLTIRDVTSQDSGIYTCKARNLLGVITSSAALTVQDINECSSNPCLNGGSCTDQVNGYACSCQPGYTGRQCQTNINECSSNPCLNGGSCTDQVNGYACSCQPGYTGRQCQTNINECSSNPCLNRGFCVDHINRYACLCEPGYTGTRCQSDINECSSNPCLNGGSCTDQVNGYACSCLPGYTGAQCQTNINECSSNPCLNGGSCTDQVNGYSCSCQPGYTGARCQSDINECSSNPCLNGGSCTDQVNRYACSCQPGYAGAQCQTNINECSSNPCLNGGSCTDQVNGYACSCQPGYTGARCQSGTYALAFKTLQMLRFDIQEEFSRMRMTEIIRVERKGKNRRA</sequence>
<dbReference type="SMART" id="SM00181">
    <property type="entry name" value="EGF"/>
    <property type="match status" value="7"/>
</dbReference>
<dbReference type="Pfam" id="PF00008">
    <property type="entry name" value="EGF"/>
    <property type="match status" value="7"/>
</dbReference>
<evidence type="ECO:0000256" key="4">
    <source>
        <dbReference type="ARBA" id="ARBA00023157"/>
    </source>
</evidence>
<feature type="domain" description="EGF-like" evidence="8">
    <location>
        <begin position="421"/>
        <end position="457"/>
    </location>
</feature>
<feature type="disulfide bond" evidence="5">
    <location>
        <begin position="409"/>
        <end position="418"/>
    </location>
</feature>
<accession>A0ABN8RKZ9</accession>
<dbReference type="InterPro" id="IPR036179">
    <property type="entry name" value="Ig-like_dom_sf"/>
</dbReference>
<evidence type="ECO:0000256" key="5">
    <source>
        <dbReference type="PROSITE-ProRule" id="PRU00076"/>
    </source>
</evidence>
<dbReference type="PROSITE" id="PS01187">
    <property type="entry name" value="EGF_CA"/>
    <property type="match status" value="4"/>
</dbReference>
<evidence type="ECO:0000256" key="7">
    <source>
        <dbReference type="SAM" id="Phobius"/>
    </source>
</evidence>
<evidence type="ECO:0000256" key="6">
    <source>
        <dbReference type="SAM" id="MobiDB-lite"/>
    </source>
</evidence>
<feature type="domain" description="EGF-like" evidence="8">
    <location>
        <begin position="345"/>
        <end position="381"/>
    </location>
</feature>
<dbReference type="SMART" id="SM00179">
    <property type="entry name" value="EGF_CA"/>
    <property type="match status" value="7"/>
</dbReference>
<dbReference type="InterPro" id="IPR009030">
    <property type="entry name" value="Growth_fac_rcpt_cys_sf"/>
</dbReference>
<feature type="disulfide bond" evidence="5">
    <location>
        <begin position="295"/>
        <end position="304"/>
    </location>
</feature>
<dbReference type="PROSITE" id="PS00022">
    <property type="entry name" value="EGF_1"/>
    <property type="match status" value="7"/>
</dbReference>
<feature type="domain" description="EGF-like" evidence="8">
    <location>
        <begin position="497"/>
        <end position="533"/>
    </location>
</feature>
<comment type="caution">
    <text evidence="10">The sequence shown here is derived from an EMBL/GenBank/DDBJ whole genome shotgun (WGS) entry which is preliminary data.</text>
</comment>
<dbReference type="InterPro" id="IPR013098">
    <property type="entry name" value="Ig_I-set"/>
</dbReference>
<evidence type="ECO:0000256" key="3">
    <source>
        <dbReference type="ARBA" id="ARBA00022737"/>
    </source>
</evidence>
<dbReference type="EMBL" id="CALNXI010001883">
    <property type="protein sequence ID" value="CAH3178967.1"/>
    <property type="molecule type" value="Genomic_DNA"/>
</dbReference>
<dbReference type="PROSITE" id="PS50026">
    <property type="entry name" value="EGF_3"/>
    <property type="match status" value="7"/>
</dbReference>
<evidence type="ECO:0000313" key="10">
    <source>
        <dbReference type="EMBL" id="CAH3178967.1"/>
    </source>
</evidence>
<feature type="domain" description="EGF-like" evidence="8">
    <location>
        <begin position="383"/>
        <end position="419"/>
    </location>
</feature>
<dbReference type="CDD" id="cd00054">
    <property type="entry name" value="EGF_CA"/>
    <property type="match status" value="7"/>
</dbReference>
<feature type="disulfide bond" evidence="5">
    <location>
        <begin position="447"/>
        <end position="456"/>
    </location>
</feature>
<dbReference type="PROSITE" id="PS01186">
    <property type="entry name" value="EGF_2"/>
    <property type="match status" value="7"/>
</dbReference>
<dbReference type="Gene3D" id="2.10.25.10">
    <property type="entry name" value="Laminin"/>
    <property type="match status" value="7"/>
</dbReference>
<name>A0ABN8RKZ9_9CNID</name>
<keyword evidence="2" id="KW-0732">Signal</keyword>
<dbReference type="InterPro" id="IPR000742">
    <property type="entry name" value="EGF"/>
</dbReference>
<keyword evidence="7" id="KW-1133">Transmembrane helix</keyword>
<feature type="region of interest" description="Disordered" evidence="6">
    <location>
        <begin position="120"/>
        <end position="187"/>
    </location>
</feature>
<feature type="domain" description="EGF-like" evidence="8">
    <location>
        <begin position="459"/>
        <end position="495"/>
    </location>
</feature>
<dbReference type="InterPro" id="IPR008160">
    <property type="entry name" value="Collagen"/>
</dbReference>
<evidence type="ECO:0000313" key="11">
    <source>
        <dbReference type="Proteomes" id="UP001159427"/>
    </source>
</evidence>
<dbReference type="SUPFAM" id="SSF57196">
    <property type="entry name" value="EGF/Laminin"/>
    <property type="match status" value="1"/>
</dbReference>
<dbReference type="Pfam" id="PF01391">
    <property type="entry name" value="Collagen"/>
    <property type="match status" value="1"/>
</dbReference>
<feature type="domain" description="EGF-like" evidence="8">
    <location>
        <begin position="269"/>
        <end position="305"/>
    </location>
</feature>
<dbReference type="Gene3D" id="1.20.5.320">
    <property type="entry name" value="6-Phosphogluconate Dehydrogenase, domain 3"/>
    <property type="match status" value="1"/>
</dbReference>
<feature type="compositionally biased region" description="Pro residues" evidence="6">
    <location>
        <begin position="130"/>
        <end position="144"/>
    </location>
</feature>
<dbReference type="InterPro" id="IPR001881">
    <property type="entry name" value="EGF-like_Ca-bd_dom"/>
</dbReference>
<dbReference type="Pfam" id="PF07679">
    <property type="entry name" value="I-set"/>
    <property type="match status" value="1"/>
</dbReference>
<keyword evidence="7" id="KW-0812">Transmembrane</keyword>
<keyword evidence="7" id="KW-0472">Membrane</keyword>
<dbReference type="InterPro" id="IPR018097">
    <property type="entry name" value="EGF_Ca-bd_CS"/>
</dbReference>
<dbReference type="InterPro" id="IPR000152">
    <property type="entry name" value="EGF-type_Asp/Asn_hydroxyl_site"/>
</dbReference>
<protein>
    <submittedName>
        <fullName evidence="10">Uncharacterized protein</fullName>
    </submittedName>
</protein>
<feature type="disulfide bond" evidence="5">
    <location>
        <begin position="523"/>
        <end position="532"/>
    </location>
</feature>
<feature type="disulfide bond" evidence="5">
    <location>
        <begin position="333"/>
        <end position="342"/>
    </location>
</feature>
<evidence type="ECO:0000259" key="8">
    <source>
        <dbReference type="PROSITE" id="PS50026"/>
    </source>
</evidence>
<evidence type="ECO:0000259" key="9">
    <source>
        <dbReference type="PROSITE" id="PS50835"/>
    </source>
</evidence>
<dbReference type="SMART" id="SM00409">
    <property type="entry name" value="IG"/>
    <property type="match status" value="1"/>
</dbReference>
<dbReference type="InterPro" id="IPR013783">
    <property type="entry name" value="Ig-like_fold"/>
</dbReference>
<dbReference type="PANTHER" id="PTHR12916">
    <property type="entry name" value="CYTOCHROME C OXIDASE POLYPEPTIDE VIC-2"/>
    <property type="match status" value="1"/>
</dbReference>
<dbReference type="InterPro" id="IPR003598">
    <property type="entry name" value="Ig_sub2"/>
</dbReference>
<dbReference type="Gene3D" id="2.60.40.10">
    <property type="entry name" value="Immunoglobulins"/>
    <property type="match status" value="1"/>
</dbReference>
<dbReference type="SMART" id="SM00408">
    <property type="entry name" value="IGc2"/>
    <property type="match status" value="1"/>
</dbReference>
<evidence type="ECO:0000256" key="2">
    <source>
        <dbReference type="ARBA" id="ARBA00022729"/>
    </source>
</evidence>
<feature type="domain" description="Ig-like" evidence="9">
    <location>
        <begin position="182"/>
        <end position="266"/>
    </location>
</feature>
<keyword evidence="11" id="KW-1185">Reference proteome</keyword>
<dbReference type="PROSITE" id="PS50835">
    <property type="entry name" value="IG_LIKE"/>
    <property type="match status" value="1"/>
</dbReference>
<feature type="transmembrane region" description="Helical" evidence="7">
    <location>
        <begin position="12"/>
        <end position="32"/>
    </location>
</feature>
<dbReference type="PRINTS" id="PR00010">
    <property type="entry name" value="EGFBLOOD"/>
</dbReference>
<dbReference type="PROSITE" id="PS00010">
    <property type="entry name" value="ASX_HYDROXYL"/>
    <property type="match status" value="7"/>
</dbReference>
<dbReference type="SUPFAM" id="SSF48726">
    <property type="entry name" value="Immunoglobulin"/>
    <property type="match status" value="1"/>
</dbReference>
<dbReference type="InterPro" id="IPR003599">
    <property type="entry name" value="Ig_sub"/>
</dbReference>
<comment type="caution">
    <text evidence="5">Lacks conserved residue(s) required for the propagation of feature annotation.</text>
</comment>
<reference evidence="10 11" key="1">
    <citation type="submission" date="2022-05" db="EMBL/GenBank/DDBJ databases">
        <authorList>
            <consortium name="Genoscope - CEA"/>
            <person name="William W."/>
        </authorList>
    </citation>
    <scope>NUCLEOTIDE SEQUENCE [LARGE SCALE GENOMIC DNA]</scope>
</reference>
<dbReference type="SUPFAM" id="SSF57184">
    <property type="entry name" value="Growth factor receptor domain"/>
    <property type="match status" value="2"/>
</dbReference>
<keyword evidence="4 5" id="KW-1015">Disulfide bond</keyword>
<gene>
    <name evidence="10" type="ORF">PEVE_00012065</name>
</gene>
<dbReference type="Proteomes" id="UP001159427">
    <property type="component" value="Unassembled WGS sequence"/>
</dbReference>
<feature type="compositionally biased region" description="Low complexity" evidence="6">
    <location>
        <begin position="145"/>
        <end position="172"/>
    </location>
</feature>
<dbReference type="PANTHER" id="PTHR12916:SF4">
    <property type="entry name" value="UNINFLATABLE, ISOFORM C"/>
    <property type="match status" value="1"/>
</dbReference>